<name>A0A3M8DV76_9BACL</name>
<evidence type="ECO:0000313" key="10">
    <source>
        <dbReference type="Proteomes" id="UP000271031"/>
    </source>
</evidence>
<evidence type="ECO:0000256" key="3">
    <source>
        <dbReference type="ARBA" id="ARBA00022475"/>
    </source>
</evidence>
<comment type="caution">
    <text evidence="9">The sequence shown here is derived from an EMBL/GenBank/DDBJ whole genome shotgun (WGS) entry which is preliminary data.</text>
</comment>
<organism evidence="9 10">
    <name type="scientific">Brevibacillus fluminis</name>
    <dbReference type="NCBI Taxonomy" id="511487"/>
    <lineage>
        <taxon>Bacteria</taxon>
        <taxon>Bacillati</taxon>
        <taxon>Bacillota</taxon>
        <taxon>Bacilli</taxon>
        <taxon>Bacillales</taxon>
        <taxon>Paenibacillaceae</taxon>
        <taxon>Brevibacillus</taxon>
    </lineage>
</organism>
<dbReference type="Pfam" id="PF00528">
    <property type="entry name" value="BPD_transp_1"/>
    <property type="match status" value="1"/>
</dbReference>
<evidence type="ECO:0000256" key="5">
    <source>
        <dbReference type="ARBA" id="ARBA00022989"/>
    </source>
</evidence>
<evidence type="ECO:0000259" key="8">
    <source>
        <dbReference type="PROSITE" id="PS50928"/>
    </source>
</evidence>
<feature type="domain" description="ABC transmembrane type-1" evidence="8">
    <location>
        <begin position="91"/>
        <end position="305"/>
    </location>
</feature>
<dbReference type="OrthoDB" id="9809527at2"/>
<evidence type="ECO:0000313" key="9">
    <source>
        <dbReference type="EMBL" id="RNB91385.1"/>
    </source>
</evidence>
<feature type="transmembrane region" description="Helical" evidence="7">
    <location>
        <begin position="178"/>
        <end position="203"/>
    </location>
</feature>
<feature type="transmembrane region" description="Helical" evidence="7">
    <location>
        <begin position="128"/>
        <end position="148"/>
    </location>
</feature>
<dbReference type="AlphaFoldDB" id="A0A3M8DV76"/>
<gene>
    <name evidence="9" type="ORF">EDM56_04910</name>
</gene>
<evidence type="ECO:0000256" key="7">
    <source>
        <dbReference type="RuleBase" id="RU363032"/>
    </source>
</evidence>
<feature type="transmembrane region" description="Helical" evidence="7">
    <location>
        <begin position="30"/>
        <end position="49"/>
    </location>
</feature>
<dbReference type="InterPro" id="IPR035906">
    <property type="entry name" value="MetI-like_sf"/>
</dbReference>
<keyword evidence="10" id="KW-1185">Reference proteome</keyword>
<dbReference type="CDD" id="cd06261">
    <property type="entry name" value="TM_PBP2"/>
    <property type="match status" value="1"/>
</dbReference>
<feature type="transmembrane region" description="Helical" evidence="7">
    <location>
        <begin position="224"/>
        <end position="249"/>
    </location>
</feature>
<comment type="similarity">
    <text evidence="7">Belongs to the binding-protein-dependent transport system permease family.</text>
</comment>
<keyword evidence="2 7" id="KW-0813">Transport</keyword>
<dbReference type="EMBL" id="RHHQ01000005">
    <property type="protein sequence ID" value="RNB91385.1"/>
    <property type="molecule type" value="Genomic_DNA"/>
</dbReference>
<evidence type="ECO:0000256" key="1">
    <source>
        <dbReference type="ARBA" id="ARBA00004651"/>
    </source>
</evidence>
<accession>A0A3M8DV76</accession>
<evidence type="ECO:0000256" key="4">
    <source>
        <dbReference type="ARBA" id="ARBA00022692"/>
    </source>
</evidence>
<proteinExistence type="inferred from homology"/>
<dbReference type="InterPro" id="IPR000515">
    <property type="entry name" value="MetI-like"/>
</dbReference>
<feature type="transmembrane region" description="Helical" evidence="7">
    <location>
        <begin position="284"/>
        <end position="306"/>
    </location>
</feature>
<protein>
    <submittedName>
        <fullName evidence="9">Sugar ABC transporter permease</fullName>
    </submittedName>
</protein>
<keyword evidence="5 7" id="KW-1133">Transmembrane helix</keyword>
<dbReference type="SUPFAM" id="SSF161098">
    <property type="entry name" value="MetI-like"/>
    <property type="match status" value="1"/>
</dbReference>
<evidence type="ECO:0000256" key="2">
    <source>
        <dbReference type="ARBA" id="ARBA00022448"/>
    </source>
</evidence>
<dbReference type="PANTHER" id="PTHR43005">
    <property type="entry name" value="BLR7065 PROTEIN"/>
    <property type="match status" value="1"/>
</dbReference>
<dbReference type="PROSITE" id="PS50928">
    <property type="entry name" value="ABC_TM1"/>
    <property type="match status" value="1"/>
</dbReference>
<reference evidence="9 10" key="1">
    <citation type="submission" date="2018-10" db="EMBL/GenBank/DDBJ databases">
        <title>Phylogenomics of Brevibacillus.</title>
        <authorList>
            <person name="Dunlap C."/>
        </authorList>
    </citation>
    <scope>NUCLEOTIDE SEQUENCE [LARGE SCALE GENOMIC DNA]</scope>
    <source>
        <strain evidence="9 10">JCM 15716</strain>
    </source>
</reference>
<dbReference type="GO" id="GO:0005886">
    <property type="term" value="C:plasma membrane"/>
    <property type="evidence" value="ECO:0007669"/>
    <property type="project" value="UniProtKB-SubCell"/>
</dbReference>
<feature type="transmembrane region" description="Helical" evidence="7">
    <location>
        <begin position="95"/>
        <end position="116"/>
    </location>
</feature>
<evidence type="ECO:0000256" key="6">
    <source>
        <dbReference type="ARBA" id="ARBA00023136"/>
    </source>
</evidence>
<dbReference type="PANTHER" id="PTHR43005:SF1">
    <property type="entry name" value="SPERMIDINE_PUTRESCINE TRANSPORT SYSTEM PERMEASE PROTEIN"/>
    <property type="match status" value="1"/>
</dbReference>
<dbReference type="Proteomes" id="UP000271031">
    <property type="component" value="Unassembled WGS sequence"/>
</dbReference>
<sequence>MEAEKQTILVERQQAVHAPKKPFRLSREGLFILLCLMPALLLVTVFTYYPLVKGAVMAFQNYTLFDLTDIHFIGLENFIAVFTSPDFFTVALNSFYWVAFSLVFQFILGFGLALLMRKRFRGRGLYQAMVFFPWAMSGFLIGLIWRWMFNAQFGVINDLLLKVGLIDAPIPFLADGTWALASVIIANIWYGVAFFAIMILAALQSIPGELYEAADMDGASAWQQFRYITVPFIMPTLAVTILLRVIWILNFPDIIISMTNGGPAGSTHIFSTYMIDKVIFAQDYGQSSAIGIVIVLILLVFTVFYAKAMKVDKGADF</sequence>
<keyword evidence="3" id="KW-1003">Cell membrane</keyword>
<keyword evidence="4 7" id="KW-0812">Transmembrane</keyword>
<dbReference type="RefSeq" id="WP_122916777.1">
    <property type="nucleotide sequence ID" value="NZ_RHHQ01000005.1"/>
</dbReference>
<dbReference type="Gene3D" id="1.10.3720.10">
    <property type="entry name" value="MetI-like"/>
    <property type="match status" value="1"/>
</dbReference>
<dbReference type="GO" id="GO:0055085">
    <property type="term" value="P:transmembrane transport"/>
    <property type="evidence" value="ECO:0007669"/>
    <property type="project" value="InterPro"/>
</dbReference>
<comment type="subcellular location">
    <subcellularLocation>
        <location evidence="1 7">Cell membrane</location>
        <topology evidence="1 7">Multi-pass membrane protein</topology>
    </subcellularLocation>
</comment>
<keyword evidence="6 7" id="KW-0472">Membrane</keyword>